<evidence type="ECO:0000256" key="1">
    <source>
        <dbReference type="ARBA" id="ARBA00001946"/>
    </source>
</evidence>
<comment type="caution">
    <text evidence="5">The sequence shown here is derived from an EMBL/GenBank/DDBJ whole genome shotgun (WGS) entry which is preliminary data.</text>
</comment>
<dbReference type="GO" id="GO:0043709">
    <property type="term" value="P:cell adhesion involved in single-species biofilm formation"/>
    <property type="evidence" value="ECO:0007669"/>
    <property type="project" value="TreeGrafter"/>
</dbReference>
<evidence type="ECO:0000256" key="2">
    <source>
        <dbReference type="ARBA" id="ARBA00012528"/>
    </source>
</evidence>
<comment type="catalytic activity">
    <reaction evidence="3">
        <text>2 GTP = 3',3'-c-di-GMP + 2 diphosphate</text>
        <dbReference type="Rhea" id="RHEA:24898"/>
        <dbReference type="ChEBI" id="CHEBI:33019"/>
        <dbReference type="ChEBI" id="CHEBI:37565"/>
        <dbReference type="ChEBI" id="CHEBI:58805"/>
        <dbReference type="EC" id="2.7.7.65"/>
    </reaction>
</comment>
<evidence type="ECO:0000259" key="4">
    <source>
        <dbReference type="PROSITE" id="PS50887"/>
    </source>
</evidence>
<accession>A0A845UXG3</accession>
<dbReference type="EC" id="2.7.7.65" evidence="2"/>
<protein>
    <recommendedName>
        <fullName evidence="2">diguanylate cyclase</fullName>
        <ecNumber evidence="2">2.7.7.65</ecNumber>
    </recommendedName>
</protein>
<organism evidence="5 6">
    <name type="scientific">Wenzhouxiangella limi</name>
    <dbReference type="NCBI Taxonomy" id="2707351"/>
    <lineage>
        <taxon>Bacteria</taxon>
        <taxon>Pseudomonadati</taxon>
        <taxon>Pseudomonadota</taxon>
        <taxon>Gammaproteobacteria</taxon>
        <taxon>Chromatiales</taxon>
        <taxon>Wenzhouxiangellaceae</taxon>
        <taxon>Wenzhouxiangella</taxon>
    </lineage>
</organism>
<dbReference type="PANTHER" id="PTHR45138">
    <property type="entry name" value="REGULATORY COMPONENTS OF SENSORY TRANSDUCTION SYSTEM"/>
    <property type="match status" value="1"/>
</dbReference>
<dbReference type="PROSITE" id="PS50887">
    <property type="entry name" value="GGDEF"/>
    <property type="match status" value="1"/>
</dbReference>
<dbReference type="FunFam" id="3.30.70.270:FF:000001">
    <property type="entry name" value="Diguanylate cyclase domain protein"/>
    <property type="match status" value="1"/>
</dbReference>
<dbReference type="InterPro" id="IPR000160">
    <property type="entry name" value="GGDEF_dom"/>
</dbReference>
<dbReference type="GO" id="GO:0052621">
    <property type="term" value="F:diguanylate cyclase activity"/>
    <property type="evidence" value="ECO:0007669"/>
    <property type="project" value="UniProtKB-EC"/>
</dbReference>
<dbReference type="SUPFAM" id="SSF55073">
    <property type="entry name" value="Nucleotide cyclase"/>
    <property type="match status" value="1"/>
</dbReference>
<sequence length="306" mass="34042">MSANPIISMAGYSAARSFEPAHLFGSDPDRADLFDFLVGLQTSMEIAVLLETFSLRLQADYAHRGVRFETLWADAGQSSSDFMFGQLDGHCKRLLLHVGGQELGWLEIYSSTPPDSGQQRIVDRLLACLIHPLQNAIRIERLTRQAMLDDLTGVGNRPALIKALGHEIARAERREEYSALALMVLDLDGFKELNDRQGHLVGDEGLRQFARVLRKHLRDTDQLFRYGGDEFVVILPDADEAAGLEIAARLEARVGAECVKPALRTSTGVAQWKRGMSGRDLFQAADAAMYDRKQQKRADQTSSSIR</sequence>
<evidence type="ECO:0000313" key="5">
    <source>
        <dbReference type="EMBL" id="NDY95194.1"/>
    </source>
</evidence>
<evidence type="ECO:0000256" key="3">
    <source>
        <dbReference type="ARBA" id="ARBA00034247"/>
    </source>
</evidence>
<feature type="domain" description="GGDEF" evidence="4">
    <location>
        <begin position="178"/>
        <end position="305"/>
    </location>
</feature>
<dbReference type="AlphaFoldDB" id="A0A845UXG3"/>
<keyword evidence="6" id="KW-1185">Reference proteome</keyword>
<dbReference type="PANTHER" id="PTHR45138:SF9">
    <property type="entry name" value="DIGUANYLATE CYCLASE DGCM-RELATED"/>
    <property type="match status" value="1"/>
</dbReference>
<dbReference type="SMART" id="SM00267">
    <property type="entry name" value="GGDEF"/>
    <property type="match status" value="1"/>
</dbReference>
<reference evidence="5 6" key="1">
    <citation type="submission" date="2020-02" db="EMBL/GenBank/DDBJ databases">
        <authorList>
            <person name="Zhang X.-Y."/>
        </authorList>
    </citation>
    <scope>NUCLEOTIDE SEQUENCE [LARGE SCALE GENOMIC DNA]</scope>
    <source>
        <strain evidence="5 6">C33</strain>
    </source>
</reference>
<dbReference type="Gene3D" id="3.30.70.270">
    <property type="match status" value="1"/>
</dbReference>
<dbReference type="InterPro" id="IPR043128">
    <property type="entry name" value="Rev_trsase/Diguanyl_cyclase"/>
</dbReference>
<dbReference type="Proteomes" id="UP000484885">
    <property type="component" value="Unassembled WGS sequence"/>
</dbReference>
<dbReference type="InterPro" id="IPR029787">
    <property type="entry name" value="Nucleotide_cyclase"/>
</dbReference>
<dbReference type="CDD" id="cd01949">
    <property type="entry name" value="GGDEF"/>
    <property type="match status" value="1"/>
</dbReference>
<dbReference type="GO" id="GO:0005886">
    <property type="term" value="C:plasma membrane"/>
    <property type="evidence" value="ECO:0007669"/>
    <property type="project" value="TreeGrafter"/>
</dbReference>
<evidence type="ECO:0000313" key="6">
    <source>
        <dbReference type="Proteomes" id="UP000484885"/>
    </source>
</evidence>
<dbReference type="GO" id="GO:1902201">
    <property type="term" value="P:negative regulation of bacterial-type flagellum-dependent cell motility"/>
    <property type="evidence" value="ECO:0007669"/>
    <property type="project" value="TreeGrafter"/>
</dbReference>
<gene>
    <name evidence="5" type="ORF">G3I74_05570</name>
</gene>
<name>A0A845UXG3_9GAMM</name>
<comment type="cofactor">
    <cofactor evidence="1">
        <name>Mg(2+)</name>
        <dbReference type="ChEBI" id="CHEBI:18420"/>
    </cofactor>
</comment>
<proteinExistence type="predicted"/>
<dbReference type="EMBL" id="JAAGSC010000037">
    <property type="protein sequence ID" value="NDY95194.1"/>
    <property type="molecule type" value="Genomic_DNA"/>
</dbReference>
<dbReference type="InterPro" id="IPR050469">
    <property type="entry name" value="Diguanylate_Cyclase"/>
</dbReference>
<dbReference type="RefSeq" id="WP_164210590.1">
    <property type="nucleotide sequence ID" value="NZ_JAAGSC010000037.1"/>
</dbReference>
<dbReference type="Pfam" id="PF00990">
    <property type="entry name" value="GGDEF"/>
    <property type="match status" value="1"/>
</dbReference>
<dbReference type="NCBIfam" id="TIGR00254">
    <property type="entry name" value="GGDEF"/>
    <property type="match status" value="1"/>
</dbReference>